<dbReference type="EMBL" id="JAVFWL010000001">
    <property type="protein sequence ID" value="KAK6728596.1"/>
    <property type="molecule type" value="Genomic_DNA"/>
</dbReference>
<comment type="caution">
    <text evidence="1">The sequence shown here is derived from an EMBL/GenBank/DDBJ whole genome shotgun (WGS) entry which is preliminary data.</text>
</comment>
<dbReference type="Proteomes" id="UP001303046">
    <property type="component" value="Unassembled WGS sequence"/>
</dbReference>
<sequence length="105" mass="12353">MACTPSWDSFTSSNSSPYSVCDYAKNLQTYRRTFERYHRIRIILDFKKAAIRAARESFSDAASKDALFTFHKLGIGCKLRKLLSRRTNPLFEESLECLRQLYTWR</sequence>
<protein>
    <submittedName>
        <fullName evidence="1">Uncharacterized protein</fullName>
    </submittedName>
</protein>
<gene>
    <name evidence="1" type="primary">Necator_chrI.g2065</name>
    <name evidence="1" type="ORF">RB195_005939</name>
</gene>
<evidence type="ECO:0000313" key="1">
    <source>
        <dbReference type="EMBL" id="KAK6728596.1"/>
    </source>
</evidence>
<keyword evidence="2" id="KW-1185">Reference proteome</keyword>
<name>A0ABR1BS36_NECAM</name>
<reference evidence="1 2" key="1">
    <citation type="submission" date="2023-08" db="EMBL/GenBank/DDBJ databases">
        <title>A Necator americanus chromosomal reference genome.</title>
        <authorList>
            <person name="Ilik V."/>
            <person name="Petrzelkova K.J."/>
            <person name="Pardy F."/>
            <person name="Fuh T."/>
            <person name="Niatou-Singa F.S."/>
            <person name="Gouil Q."/>
            <person name="Baker L."/>
            <person name="Ritchie M.E."/>
            <person name="Jex A.R."/>
            <person name="Gazzola D."/>
            <person name="Li H."/>
            <person name="Toshio Fujiwara R."/>
            <person name="Zhan B."/>
            <person name="Aroian R.V."/>
            <person name="Pafco B."/>
            <person name="Schwarz E.M."/>
        </authorList>
    </citation>
    <scope>NUCLEOTIDE SEQUENCE [LARGE SCALE GENOMIC DNA]</scope>
    <source>
        <strain evidence="1 2">Aroian</strain>
        <tissue evidence="1">Whole animal</tissue>
    </source>
</reference>
<proteinExistence type="predicted"/>
<accession>A0ABR1BS36</accession>
<organism evidence="1 2">
    <name type="scientific">Necator americanus</name>
    <name type="common">Human hookworm</name>
    <dbReference type="NCBI Taxonomy" id="51031"/>
    <lineage>
        <taxon>Eukaryota</taxon>
        <taxon>Metazoa</taxon>
        <taxon>Ecdysozoa</taxon>
        <taxon>Nematoda</taxon>
        <taxon>Chromadorea</taxon>
        <taxon>Rhabditida</taxon>
        <taxon>Rhabditina</taxon>
        <taxon>Rhabditomorpha</taxon>
        <taxon>Strongyloidea</taxon>
        <taxon>Ancylostomatidae</taxon>
        <taxon>Bunostominae</taxon>
        <taxon>Necator</taxon>
    </lineage>
</organism>
<evidence type="ECO:0000313" key="2">
    <source>
        <dbReference type="Proteomes" id="UP001303046"/>
    </source>
</evidence>